<dbReference type="InterPro" id="IPR050524">
    <property type="entry name" value="APC_YAT"/>
</dbReference>
<dbReference type="PANTHER" id="PTHR43341:SF12">
    <property type="entry name" value="AMINO ACID TRANSPORTER (EUROFUNG)"/>
    <property type="match status" value="1"/>
</dbReference>
<evidence type="ECO:0000313" key="7">
    <source>
        <dbReference type="EMBL" id="KAB8203186.1"/>
    </source>
</evidence>
<dbReference type="Proteomes" id="UP000326532">
    <property type="component" value="Unassembled WGS sequence"/>
</dbReference>
<keyword evidence="8" id="KW-1185">Reference proteome</keyword>
<dbReference type="PANTHER" id="PTHR43341">
    <property type="entry name" value="AMINO ACID PERMEASE"/>
    <property type="match status" value="1"/>
</dbReference>
<evidence type="ECO:0000256" key="5">
    <source>
        <dbReference type="SAM" id="Phobius"/>
    </source>
</evidence>
<evidence type="ECO:0000256" key="1">
    <source>
        <dbReference type="ARBA" id="ARBA00004141"/>
    </source>
</evidence>
<organism evidence="7 8">
    <name type="scientific">Aspergillus parasiticus</name>
    <dbReference type="NCBI Taxonomy" id="5067"/>
    <lineage>
        <taxon>Eukaryota</taxon>
        <taxon>Fungi</taxon>
        <taxon>Dikarya</taxon>
        <taxon>Ascomycota</taxon>
        <taxon>Pezizomycotina</taxon>
        <taxon>Eurotiomycetes</taxon>
        <taxon>Eurotiomycetidae</taxon>
        <taxon>Eurotiales</taxon>
        <taxon>Aspergillaceae</taxon>
        <taxon>Aspergillus</taxon>
        <taxon>Aspergillus subgen. Circumdati</taxon>
    </lineage>
</organism>
<gene>
    <name evidence="7" type="ORF">BDV34DRAFT_227605</name>
</gene>
<keyword evidence="3 5" id="KW-1133">Transmembrane helix</keyword>
<comment type="subcellular location">
    <subcellularLocation>
        <location evidence="1">Membrane</location>
        <topology evidence="1">Multi-pass membrane protein</topology>
    </subcellularLocation>
</comment>
<accession>A0A5N6DDF9</accession>
<protein>
    <submittedName>
        <fullName evidence="7">Amino acid permease-domain-containing protein</fullName>
    </submittedName>
</protein>
<sequence length="519" mass="58728">MRLDHIEYLRGVSKYRAIGHPRHLPAERQHAIGKHKDLCELERRLNKLRIQETSGESSHQGTVDESDVDNVDDDASFAMKLTAKQIQVLKTRPHQSELAKYREEWVQRRVEAQVRAGGKAPETIVYNDVVHCLFKAQPDRQRIARMMPMDDYLSYQDMLCVVESLLAYYTKDYDVFYHPGEEPVNGRCPVGNCNLTSLTCPMRSNYIQDCQRKEHCKMLGCEETWHLKQGMNPARSLPGAVKQVFWRITLFYIVGLTFVGLLLRSDDNRLLGSGGLIDVKASPFVLIALDAGLHGYDSFMNVIILVSVLSIGVSGVYGASRTLTALAEQGYAPKFFTYVDRSGRPLMSVLLIIIFGLLAYVNLDASGEIVFAWLQALSGLAALFTWGSICLAHIRFRNAWKFHGHTLDEIPFKAVGGVYGSWLGLSLVILVLIAQFFVAIAPPKGGINDAEGFFQTYLALPVVLFFWVCGFLWKRAGWLRTEQIDVDSGRREIDWEPIHAERERLAAMPAWRRLLNIIF</sequence>
<name>A0A5N6DDF9_ASPPA</name>
<feature type="transmembrane region" description="Helical" evidence="5">
    <location>
        <begin position="299"/>
        <end position="319"/>
    </location>
</feature>
<evidence type="ECO:0000259" key="6">
    <source>
        <dbReference type="Pfam" id="PF00324"/>
    </source>
</evidence>
<dbReference type="GO" id="GO:0016020">
    <property type="term" value="C:membrane"/>
    <property type="evidence" value="ECO:0007669"/>
    <property type="project" value="UniProtKB-SubCell"/>
</dbReference>
<dbReference type="VEuPathDB" id="FungiDB:BDV34DRAFT_227605"/>
<feature type="transmembrane region" description="Helical" evidence="5">
    <location>
        <begin position="244"/>
        <end position="263"/>
    </location>
</feature>
<feature type="transmembrane region" description="Helical" evidence="5">
    <location>
        <begin position="346"/>
        <end position="363"/>
    </location>
</feature>
<evidence type="ECO:0000256" key="2">
    <source>
        <dbReference type="ARBA" id="ARBA00022692"/>
    </source>
</evidence>
<feature type="domain" description="Amino acid permease/ SLC12A" evidence="6">
    <location>
        <begin position="232"/>
        <end position="476"/>
    </location>
</feature>
<dbReference type="Gene3D" id="1.20.1740.10">
    <property type="entry name" value="Amino acid/polyamine transporter I"/>
    <property type="match status" value="1"/>
</dbReference>
<feature type="transmembrane region" description="Helical" evidence="5">
    <location>
        <begin position="369"/>
        <end position="394"/>
    </location>
</feature>
<dbReference type="Pfam" id="PF00324">
    <property type="entry name" value="AA_permease"/>
    <property type="match status" value="1"/>
</dbReference>
<reference evidence="7 8" key="1">
    <citation type="submission" date="2019-04" db="EMBL/GenBank/DDBJ databases">
        <title>Fungal friends and foes A comparative genomics study of 23 Aspergillus species from section Flavi.</title>
        <authorList>
            <consortium name="DOE Joint Genome Institute"/>
            <person name="Kjaerbolling I."/>
            <person name="Vesth T.C."/>
            <person name="Frisvad J.C."/>
            <person name="Nybo J.L."/>
            <person name="Theobald S."/>
            <person name="Kildgaard S."/>
            <person name="Petersen T.I."/>
            <person name="Kuo A."/>
            <person name="Sato A."/>
            <person name="Lyhne E.K."/>
            <person name="Kogle M.E."/>
            <person name="Wiebenga A."/>
            <person name="Kun R.S."/>
            <person name="Lubbers R.J."/>
            <person name="Makela M.R."/>
            <person name="Barry K."/>
            <person name="Chovatia M."/>
            <person name="Clum A."/>
            <person name="Daum C."/>
            <person name="Haridas S."/>
            <person name="He G."/>
            <person name="LaButti K."/>
            <person name="Lipzen A."/>
            <person name="Mondo S."/>
            <person name="Pangilinan J."/>
            <person name="Riley R."/>
            <person name="Salamov A."/>
            <person name="Simmons B.A."/>
            <person name="Magnuson J.K."/>
            <person name="Henrissat B."/>
            <person name="Mortensen U.H."/>
            <person name="Larsen T.O."/>
            <person name="De vries R.P."/>
            <person name="Grigoriev I.V."/>
            <person name="Machida M."/>
            <person name="Baker S.E."/>
            <person name="Andersen M.R."/>
        </authorList>
    </citation>
    <scope>NUCLEOTIDE SEQUENCE [LARGE SCALE GENOMIC DNA]</scope>
    <source>
        <strain evidence="7 8">CBS 117618</strain>
    </source>
</reference>
<keyword evidence="2 5" id="KW-0812">Transmembrane</keyword>
<proteinExistence type="predicted"/>
<dbReference type="InterPro" id="IPR004841">
    <property type="entry name" value="AA-permease/SLC12A_dom"/>
</dbReference>
<evidence type="ECO:0000256" key="3">
    <source>
        <dbReference type="ARBA" id="ARBA00022989"/>
    </source>
</evidence>
<dbReference type="EMBL" id="ML734994">
    <property type="protein sequence ID" value="KAB8203186.1"/>
    <property type="molecule type" value="Genomic_DNA"/>
</dbReference>
<keyword evidence="4 5" id="KW-0472">Membrane</keyword>
<evidence type="ECO:0000256" key="4">
    <source>
        <dbReference type="ARBA" id="ARBA00023136"/>
    </source>
</evidence>
<feature type="transmembrane region" description="Helical" evidence="5">
    <location>
        <begin position="453"/>
        <end position="473"/>
    </location>
</feature>
<evidence type="ECO:0000313" key="8">
    <source>
        <dbReference type="Proteomes" id="UP000326532"/>
    </source>
</evidence>
<feature type="transmembrane region" description="Helical" evidence="5">
    <location>
        <begin position="415"/>
        <end position="441"/>
    </location>
</feature>
<dbReference type="GO" id="GO:0015171">
    <property type="term" value="F:amino acid transmembrane transporter activity"/>
    <property type="evidence" value="ECO:0007669"/>
    <property type="project" value="TreeGrafter"/>
</dbReference>
<dbReference type="AlphaFoldDB" id="A0A5N6DDF9"/>